<sequence length="146" mass="15224">MKQVQKGFTLIELMIVIAIIGILAAIALPAYQDYVGRTQVSEALELAGGQKGAVTEYHANHGAWPANNSAAGVAAATSIKSKYVESVTITNGTITAKMQGSGVNADIQSKQVVLSPTLNAGSYDWKCAAASSNPVPAKYLPSSCRR</sequence>
<name>A0A3S9SMS9_EIKCO</name>
<dbReference type="Pfam" id="PF00114">
    <property type="entry name" value="Pilin"/>
    <property type="match status" value="1"/>
</dbReference>
<dbReference type="GO" id="GO:0007155">
    <property type="term" value="P:cell adhesion"/>
    <property type="evidence" value="ECO:0007669"/>
    <property type="project" value="InterPro"/>
</dbReference>
<dbReference type="Pfam" id="PF07963">
    <property type="entry name" value="N_methyl"/>
    <property type="match status" value="1"/>
</dbReference>
<dbReference type="PANTHER" id="PTHR30093">
    <property type="entry name" value="GENERAL SECRETION PATHWAY PROTEIN G"/>
    <property type="match status" value="1"/>
</dbReference>
<keyword evidence="4" id="KW-0281">Fimbrium</keyword>
<dbReference type="SUPFAM" id="SSF54523">
    <property type="entry name" value="Pili subunits"/>
    <property type="match status" value="1"/>
</dbReference>
<dbReference type="OrthoDB" id="8607132at2"/>
<dbReference type="PROSITE" id="PS00409">
    <property type="entry name" value="PROKAR_NTER_METHYL"/>
    <property type="match status" value="1"/>
</dbReference>
<gene>
    <name evidence="6" type="ORF">ELB75_02060</name>
</gene>
<dbReference type="Gene3D" id="3.30.700.10">
    <property type="entry name" value="Glycoprotein, Type 4 Pilin"/>
    <property type="match status" value="1"/>
</dbReference>
<evidence type="ECO:0000256" key="4">
    <source>
        <dbReference type="RuleBase" id="RU000389"/>
    </source>
</evidence>
<keyword evidence="5" id="KW-1133">Transmembrane helix</keyword>
<accession>A0A3S9SMS9</accession>
<dbReference type="NCBIfam" id="TIGR02532">
    <property type="entry name" value="IV_pilin_GFxxxE"/>
    <property type="match status" value="1"/>
</dbReference>
<evidence type="ECO:0000256" key="2">
    <source>
        <dbReference type="ARBA" id="ARBA00022481"/>
    </source>
</evidence>
<reference evidence="6 7" key="1">
    <citation type="submission" date="2018-12" db="EMBL/GenBank/DDBJ databases">
        <title>Genome sequencing of Eikenella corrodens KCOM 3110 (= JS217).</title>
        <authorList>
            <person name="Koo J.-K."/>
            <person name="Park S.-N."/>
            <person name="Lim Y.K."/>
        </authorList>
    </citation>
    <scope>NUCLEOTIDE SEQUENCE [LARGE SCALE GENOMIC DNA]</scope>
    <source>
        <strain evidence="6 7">KCOM 3110</strain>
    </source>
</reference>
<proteinExistence type="inferred from homology"/>
<organism evidence="6 7">
    <name type="scientific">Eikenella corrodens</name>
    <dbReference type="NCBI Taxonomy" id="539"/>
    <lineage>
        <taxon>Bacteria</taxon>
        <taxon>Pseudomonadati</taxon>
        <taxon>Pseudomonadota</taxon>
        <taxon>Betaproteobacteria</taxon>
        <taxon>Neisseriales</taxon>
        <taxon>Neisseriaceae</taxon>
        <taxon>Eikenella</taxon>
    </lineage>
</organism>
<dbReference type="InterPro" id="IPR001082">
    <property type="entry name" value="Pilin"/>
</dbReference>
<protein>
    <submittedName>
        <fullName evidence="6">Pilin</fullName>
    </submittedName>
</protein>
<dbReference type="InterPro" id="IPR045584">
    <property type="entry name" value="Pilin-like"/>
</dbReference>
<evidence type="ECO:0000256" key="3">
    <source>
        <dbReference type="ARBA" id="ARBA00023157"/>
    </source>
</evidence>
<dbReference type="GO" id="GO:0009289">
    <property type="term" value="C:pilus"/>
    <property type="evidence" value="ECO:0007669"/>
    <property type="project" value="InterPro"/>
</dbReference>
<keyword evidence="3" id="KW-1015">Disulfide bond</keyword>
<comment type="similarity">
    <text evidence="1 4">Belongs to the N-Me-Phe pilin family.</text>
</comment>
<dbReference type="Proteomes" id="UP000282435">
    <property type="component" value="Chromosome"/>
</dbReference>
<evidence type="ECO:0000313" key="6">
    <source>
        <dbReference type="EMBL" id="AZR60748.1"/>
    </source>
</evidence>
<keyword evidence="2" id="KW-0488">Methylation</keyword>
<feature type="transmembrane region" description="Helical" evidence="5">
    <location>
        <begin position="7"/>
        <end position="31"/>
    </location>
</feature>
<dbReference type="PANTHER" id="PTHR30093:SF34">
    <property type="entry name" value="PREPILIN PEPTIDASE-DEPENDENT PROTEIN D"/>
    <property type="match status" value="1"/>
</dbReference>
<evidence type="ECO:0000313" key="7">
    <source>
        <dbReference type="Proteomes" id="UP000282435"/>
    </source>
</evidence>
<evidence type="ECO:0000256" key="1">
    <source>
        <dbReference type="ARBA" id="ARBA00005233"/>
    </source>
</evidence>
<keyword evidence="5" id="KW-0812">Transmembrane</keyword>
<dbReference type="EMBL" id="CP034670">
    <property type="protein sequence ID" value="AZR60748.1"/>
    <property type="molecule type" value="Genomic_DNA"/>
</dbReference>
<dbReference type="AlphaFoldDB" id="A0A3S9SMS9"/>
<dbReference type="InterPro" id="IPR012902">
    <property type="entry name" value="N_methyl_site"/>
</dbReference>
<keyword evidence="5" id="KW-0472">Membrane</keyword>
<evidence type="ECO:0000256" key="5">
    <source>
        <dbReference type="SAM" id="Phobius"/>
    </source>
</evidence>